<evidence type="ECO:0000256" key="5">
    <source>
        <dbReference type="ARBA" id="ARBA00022842"/>
    </source>
</evidence>
<evidence type="ECO:0000256" key="1">
    <source>
        <dbReference type="ARBA" id="ARBA00001946"/>
    </source>
</evidence>
<comment type="caution">
    <text evidence="11">The sequence shown here is derived from an EMBL/GenBank/DDBJ whole genome shotgun (WGS) entry which is preliminary data.</text>
</comment>
<dbReference type="PANTHER" id="PTHR45745">
    <property type="entry name" value="PHOSPHOMANNOMUTASE 45A"/>
    <property type="match status" value="1"/>
</dbReference>
<organism evidence="11 12">
    <name type="scientific">Geoanaerobacter pelophilus</name>
    <dbReference type="NCBI Taxonomy" id="60036"/>
    <lineage>
        <taxon>Bacteria</taxon>
        <taxon>Pseudomonadati</taxon>
        <taxon>Thermodesulfobacteriota</taxon>
        <taxon>Desulfuromonadia</taxon>
        <taxon>Geobacterales</taxon>
        <taxon>Geobacteraceae</taxon>
        <taxon>Geoanaerobacter</taxon>
    </lineage>
</organism>
<dbReference type="EMBL" id="BDQG01000001">
    <property type="protein sequence ID" value="GAW65777.1"/>
    <property type="molecule type" value="Genomic_DNA"/>
</dbReference>
<comment type="similarity">
    <text evidence="2">Belongs to the phosphohexose mutase family.</text>
</comment>
<dbReference type="InterPro" id="IPR036900">
    <property type="entry name" value="A-D-PHexomutase_C_sf"/>
</dbReference>
<sequence length="484" mass="52663">MSIQFFRRDFMQRITFGTSGWRGIMCEDFIFENVKVVTQAIADNVKASGEARKGIIVGYDSRFMGESFAREAARVLTGAGITTYLCIRDTPTPVIAFEILRRGTAGAINFTASHNPPEYNGIKFSPSWGGPALPQTTTDIENRANEMAGEICYAECSIDDAIKKGLLLEIDPMQAYLEDLSTKVDFAAIAKLGTIAVNPLYGTARGYLAEPLKAHGVKVVQMNANRDPYFGGFPPEPSEKYIQDFIRLVQQDPSITLGIATDGDADRFGIVDGDGSFIEPNYIIALLLDYLVRVKGMTGGVGRSVATSHLVDAVARMHGVEVFETPVGFKFIGELISQDKIIIGGEESAGLTIKGHVPEKDGILACLLVAEMVAREGKPVKALLEQLYEKVGRYLTKRVNITLSPELEEVFPERIAATPAGFAGVAVKQKVTVDGNKFILEDGSWLLFRKSGTEPVVRLYAEASSEARLQALLSAGRDFIEGKA</sequence>
<accession>A0ABQ0MFC9</accession>
<reference evidence="12" key="1">
    <citation type="submission" date="2017-05" db="EMBL/GenBank/DDBJ databases">
        <title>Draft genome sequence of Geobacter pelophilus, a iron(III)-reducing bacteria.</title>
        <authorList>
            <person name="Aoyagi T."/>
            <person name="Koike H."/>
            <person name="Morita T."/>
            <person name="Sato Y."/>
            <person name="Habe H."/>
            <person name="Hori T."/>
        </authorList>
    </citation>
    <scope>NUCLEOTIDE SEQUENCE [LARGE SCALE GENOMIC DNA]</scope>
    <source>
        <strain evidence="12">Drf2</strain>
    </source>
</reference>
<dbReference type="InterPro" id="IPR005845">
    <property type="entry name" value="A-D-PHexomutase_a/b/a-II"/>
</dbReference>
<evidence type="ECO:0000259" key="7">
    <source>
        <dbReference type="Pfam" id="PF00408"/>
    </source>
</evidence>
<keyword evidence="3" id="KW-0597">Phosphoprotein</keyword>
<keyword evidence="4" id="KW-0479">Metal-binding</keyword>
<dbReference type="Proteomes" id="UP000194153">
    <property type="component" value="Unassembled WGS sequence"/>
</dbReference>
<feature type="domain" description="Alpha-D-phosphohexomutase alpha/beta/alpha" evidence="10">
    <location>
        <begin position="280"/>
        <end position="390"/>
    </location>
</feature>
<evidence type="ECO:0000256" key="6">
    <source>
        <dbReference type="ARBA" id="ARBA00023235"/>
    </source>
</evidence>
<dbReference type="PRINTS" id="PR00509">
    <property type="entry name" value="PGMPMM"/>
</dbReference>
<dbReference type="InterPro" id="IPR005843">
    <property type="entry name" value="A-D-PHexomutase_C"/>
</dbReference>
<dbReference type="Pfam" id="PF00408">
    <property type="entry name" value="PGM_PMM_IV"/>
    <property type="match status" value="1"/>
</dbReference>
<evidence type="ECO:0000259" key="8">
    <source>
        <dbReference type="Pfam" id="PF02878"/>
    </source>
</evidence>
<evidence type="ECO:0000259" key="9">
    <source>
        <dbReference type="Pfam" id="PF02879"/>
    </source>
</evidence>
<dbReference type="InterPro" id="IPR005841">
    <property type="entry name" value="Alpha-D-phosphohexomutase_SF"/>
</dbReference>
<keyword evidence="12" id="KW-1185">Reference proteome</keyword>
<evidence type="ECO:0000256" key="2">
    <source>
        <dbReference type="ARBA" id="ARBA00010231"/>
    </source>
</evidence>
<dbReference type="PANTHER" id="PTHR45745:SF1">
    <property type="entry name" value="PHOSPHOGLUCOMUTASE 2B-RELATED"/>
    <property type="match status" value="1"/>
</dbReference>
<keyword evidence="5" id="KW-0460">Magnesium</keyword>
<dbReference type="InterPro" id="IPR005844">
    <property type="entry name" value="A-D-PHexomutase_a/b/a-I"/>
</dbReference>
<feature type="domain" description="Alpha-D-phosphohexomutase alpha/beta/alpha" evidence="8">
    <location>
        <begin position="14"/>
        <end position="146"/>
    </location>
</feature>
<comment type="cofactor">
    <cofactor evidence="1">
        <name>Mg(2+)</name>
        <dbReference type="ChEBI" id="CHEBI:18420"/>
    </cofactor>
</comment>
<evidence type="ECO:0000256" key="4">
    <source>
        <dbReference type="ARBA" id="ARBA00022723"/>
    </source>
</evidence>
<protein>
    <submittedName>
        <fullName evidence="11">Phosphoglucomutase</fullName>
    </submittedName>
</protein>
<dbReference type="CDD" id="cd05800">
    <property type="entry name" value="PGM_like2"/>
    <property type="match status" value="1"/>
</dbReference>
<keyword evidence="6" id="KW-0413">Isomerase</keyword>
<evidence type="ECO:0000259" key="10">
    <source>
        <dbReference type="Pfam" id="PF02880"/>
    </source>
</evidence>
<gene>
    <name evidence="11" type="ORF">GPEL0_01f0824</name>
</gene>
<evidence type="ECO:0000256" key="3">
    <source>
        <dbReference type="ARBA" id="ARBA00022553"/>
    </source>
</evidence>
<dbReference type="InterPro" id="IPR005846">
    <property type="entry name" value="A-D-PHexomutase_a/b/a-III"/>
</dbReference>
<feature type="domain" description="Alpha-D-phosphohexomutase alpha/beta/alpha" evidence="9">
    <location>
        <begin position="175"/>
        <end position="275"/>
    </location>
</feature>
<evidence type="ECO:0000313" key="11">
    <source>
        <dbReference type="EMBL" id="GAW65777.1"/>
    </source>
</evidence>
<dbReference type="InterPro" id="IPR016055">
    <property type="entry name" value="A-D-PHexomutase_a/b/a-I/II/III"/>
</dbReference>
<dbReference type="SUPFAM" id="SSF55957">
    <property type="entry name" value="Phosphoglucomutase, C-terminal domain"/>
    <property type="match status" value="1"/>
</dbReference>
<dbReference type="Gene3D" id="3.30.310.50">
    <property type="entry name" value="Alpha-D-phosphohexomutase, C-terminal domain"/>
    <property type="match status" value="1"/>
</dbReference>
<dbReference type="Pfam" id="PF02880">
    <property type="entry name" value="PGM_PMM_III"/>
    <property type="match status" value="1"/>
</dbReference>
<dbReference type="Pfam" id="PF02878">
    <property type="entry name" value="PGM_PMM_I"/>
    <property type="match status" value="1"/>
</dbReference>
<feature type="domain" description="Alpha-D-phosphohexomutase C-terminal" evidence="7">
    <location>
        <begin position="422"/>
        <end position="472"/>
    </location>
</feature>
<evidence type="ECO:0000313" key="12">
    <source>
        <dbReference type="Proteomes" id="UP000194153"/>
    </source>
</evidence>
<dbReference type="SUPFAM" id="SSF53738">
    <property type="entry name" value="Phosphoglucomutase, first 3 domains"/>
    <property type="match status" value="3"/>
</dbReference>
<dbReference type="Pfam" id="PF02879">
    <property type="entry name" value="PGM_PMM_II"/>
    <property type="match status" value="1"/>
</dbReference>
<dbReference type="Gene3D" id="3.40.120.10">
    <property type="entry name" value="Alpha-D-Glucose-1,6-Bisphosphate, subunit A, domain 3"/>
    <property type="match status" value="3"/>
</dbReference>
<proteinExistence type="inferred from homology"/>
<name>A0ABQ0MFC9_9BACT</name>